<keyword evidence="2" id="KW-0378">Hydrolase</keyword>
<keyword evidence="1" id="KW-0833">Ubl conjugation pathway</keyword>
<dbReference type="Pfam" id="PF04781">
    <property type="entry name" value="DUF627"/>
    <property type="match status" value="1"/>
</dbReference>
<dbReference type="SUPFAM" id="SSF48452">
    <property type="entry name" value="TPR-like"/>
    <property type="match status" value="1"/>
</dbReference>
<accession>A0A5N6QCW8</accession>
<feature type="compositionally biased region" description="Basic residues" evidence="3">
    <location>
        <begin position="775"/>
        <end position="787"/>
    </location>
</feature>
<organism evidence="5 6">
    <name type="scientific">Carpinus fangiana</name>
    <dbReference type="NCBI Taxonomy" id="176857"/>
    <lineage>
        <taxon>Eukaryota</taxon>
        <taxon>Viridiplantae</taxon>
        <taxon>Streptophyta</taxon>
        <taxon>Embryophyta</taxon>
        <taxon>Tracheophyta</taxon>
        <taxon>Spermatophyta</taxon>
        <taxon>Magnoliopsida</taxon>
        <taxon>eudicotyledons</taxon>
        <taxon>Gunneridae</taxon>
        <taxon>Pentapetalae</taxon>
        <taxon>rosids</taxon>
        <taxon>fabids</taxon>
        <taxon>Fagales</taxon>
        <taxon>Betulaceae</taxon>
        <taxon>Carpinus</taxon>
    </lineage>
</organism>
<evidence type="ECO:0000256" key="2">
    <source>
        <dbReference type="ARBA" id="ARBA00022801"/>
    </source>
</evidence>
<evidence type="ECO:0000259" key="4">
    <source>
        <dbReference type="PROSITE" id="PS00028"/>
    </source>
</evidence>
<dbReference type="OrthoDB" id="205782at2759"/>
<feature type="domain" description="C2H2-type" evidence="4">
    <location>
        <begin position="300"/>
        <end position="321"/>
    </location>
</feature>
<dbReference type="PANTHER" id="PTHR22975:SF9">
    <property type="entry name" value="ECHINUS SPLICE FORM 3"/>
    <property type="match status" value="1"/>
</dbReference>
<evidence type="ECO:0000256" key="1">
    <source>
        <dbReference type="ARBA" id="ARBA00022786"/>
    </source>
</evidence>
<dbReference type="PROSITE" id="PS00028">
    <property type="entry name" value="ZINC_FINGER_C2H2_1"/>
    <property type="match status" value="1"/>
</dbReference>
<name>A0A5N6QCW8_9ROSI</name>
<evidence type="ECO:0000313" key="5">
    <source>
        <dbReference type="EMBL" id="KAE7996053.1"/>
    </source>
</evidence>
<dbReference type="PANTHER" id="PTHR22975">
    <property type="entry name" value="UBIQUITIN SPECIFIC PROTEINASE"/>
    <property type="match status" value="1"/>
</dbReference>
<feature type="region of interest" description="Disordered" evidence="3">
    <location>
        <begin position="775"/>
        <end position="802"/>
    </location>
</feature>
<dbReference type="Gene3D" id="1.25.40.10">
    <property type="entry name" value="Tetratricopeptide repeat domain"/>
    <property type="match status" value="1"/>
</dbReference>
<dbReference type="Pfam" id="PF04780">
    <property type="entry name" value="DUF629"/>
    <property type="match status" value="1"/>
</dbReference>
<gene>
    <name evidence="5" type="ORF">FH972_000802</name>
</gene>
<proteinExistence type="predicted"/>
<sequence>MAPMKSPSVYTNPPPSDASSIKLECGRAVASLQSGNYTEALKLIKDSISRHSGRNNNDNPYNSVILHHTCTAIHFKTASLLGDSNTKQEHLNNAADLAREALAFSPNSISLPLLYAQVLFELASFDGKNGYQEVRDECERALIIEDPVDPLKDSFFQEEFQGSSQELRVENVKQELRKLIAKCNDLVIENINMEIKDVMEKVRKVEAYIVAARLLQQRNLSTFGLPLLDDTDEDRGKYGNLERVMTYWKDAMSVEKKWGLLKVSIKELTAHFSKNALAKAVLKEAIDFAKEKKKWIFWVCCCCGERFGDCELSMEHLKGKHIKNLSENFQAHIPKEVGDEWIKMVENVVWKPVDLLASVKIIENESRFGDPIDKEGDPEVFLIQVDENQKWPLCEDSERMEILERIRGMLQLFLRNKCFTVGHLEKLKRYTLDVLKTHIPKSQIENHGLDKTLLCVCFLEAPWLCEALKFLETLASTSGLKCIADDSVLDSEQAFCVKERIVFSSNFSCLLLDERLLRGELIPSTYQDAIADDGTSVTSAVDVRQNAELTDGVAFVNWLLTGPAIGDRLQAWASLRETRNNQVMELFKILKMGFKHLQKLCWKKNGRMLFWKGLTELESICDEEKKKREQSSELDPQSHASLLSKLQRTVDAVDDTIGFTSTMSKLKSFSGILKEGQADIIFIKQTIFELQTELSKEIHILDGMMLVRKAIMRQIELKLGVASAYDYRPIMVHLLKSFMQAHLENLVYEDAIEKSDAALEVLFADVALDTTIKTKGKSKDKKKKKDPKKAMDIKATSSSEEHLPLHHENAEHYCKEDELIKQHTEEKMMDGAIAKNVAESMPRVFSKQSEIVYLPTHDVQFGTINWIDFCHSHCKAQAFSPT</sequence>
<dbReference type="GO" id="GO:0016787">
    <property type="term" value="F:hydrolase activity"/>
    <property type="evidence" value="ECO:0007669"/>
    <property type="project" value="UniProtKB-KW"/>
</dbReference>
<dbReference type="AlphaFoldDB" id="A0A5N6QCW8"/>
<dbReference type="EMBL" id="CM017321">
    <property type="protein sequence ID" value="KAE7996053.1"/>
    <property type="molecule type" value="Genomic_DNA"/>
</dbReference>
<reference evidence="5 6" key="1">
    <citation type="submission" date="2019-06" db="EMBL/GenBank/DDBJ databases">
        <title>A chromosomal-level reference genome of Carpinus fangiana (Coryloideae, Betulaceae).</title>
        <authorList>
            <person name="Yang X."/>
            <person name="Wang Z."/>
            <person name="Zhang L."/>
            <person name="Hao G."/>
            <person name="Liu J."/>
            <person name="Yang Y."/>
        </authorList>
    </citation>
    <scope>NUCLEOTIDE SEQUENCE [LARGE SCALE GENOMIC DNA]</scope>
    <source>
        <strain evidence="5">Cfa_2016G</strain>
        <tissue evidence="5">Leaf</tissue>
    </source>
</reference>
<dbReference type="InterPro" id="IPR006865">
    <property type="entry name" value="DUF629"/>
</dbReference>
<keyword evidence="6" id="KW-1185">Reference proteome</keyword>
<dbReference type="InterPro" id="IPR011990">
    <property type="entry name" value="TPR-like_helical_dom_sf"/>
</dbReference>
<dbReference type="Proteomes" id="UP000327013">
    <property type="component" value="Chromosome 1"/>
</dbReference>
<evidence type="ECO:0000256" key="3">
    <source>
        <dbReference type="SAM" id="MobiDB-lite"/>
    </source>
</evidence>
<dbReference type="InterPro" id="IPR006866">
    <property type="entry name" value="DUF627_N"/>
</dbReference>
<evidence type="ECO:0000313" key="6">
    <source>
        <dbReference type="Proteomes" id="UP000327013"/>
    </source>
</evidence>
<dbReference type="InterPro" id="IPR013087">
    <property type="entry name" value="Znf_C2H2_type"/>
</dbReference>
<dbReference type="InterPro" id="IPR052398">
    <property type="entry name" value="Ubiquitin_hydrolase_53/54"/>
</dbReference>
<protein>
    <recommendedName>
        <fullName evidence="4">C2H2-type domain-containing protein</fullName>
    </recommendedName>
</protein>